<dbReference type="Proteomes" id="UP000002497">
    <property type="component" value="Unassembled WGS sequence"/>
</dbReference>
<reference evidence="3" key="1">
    <citation type="journal article" date="2010" name="Genome Res.">
        <title>Population genomic sequencing of Coccidioides fungi reveals recent hybridization and transposon control.</title>
        <authorList>
            <person name="Neafsey D.E."/>
            <person name="Barker B.M."/>
            <person name="Sharpton T.J."/>
            <person name="Stajich J.E."/>
            <person name="Park D.J."/>
            <person name="Whiston E."/>
            <person name="Hung C.-Y."/>
            <person name="McMahan C."/>
            <person name="White J."/>
            <person name="Sykes S."/>
            <person name="Heiman D."/>
            <person name="Young S."/>
            <person name="Zeng Q."/>
            <person name="Abouelleil A."/>
            <person name="Aftuck L."/>
            <person name="Bessette D."/>
            <person name="Brown A."/>
            <person name="FitzGerald M."/>
            <person name="Lui A."/>
            <person name="Macdonald J.P."/>
            <person name="Priest M."/>
            <person name="Orbach M.J."/>
            <person name="Galgiani J.N."/>
            <person name="Kirkland T.N."/>
            <person name="Cole G.T."/>
            <person name="Birren B.W."/>
            <person name="Henn M.R."/>
            <person name="Taylor J.W."/>
            <person name="Rounsley S.D."/>
        </authorList>
    </citation>
    <scope>NUCLEOTIDE SEQUENCE [LARGE SCALE GENOMIC DNA]</scope>
    <source>
        <strain evidence="3">RMSCC 757 / Silveira</strain>
    </source>
</reference>
<gene>
    <name evidence="2" type="ORF">CPSG_09258</name>
</gene>
<protein>
    <submittedName>
        <fullName evidence="2">Predicted protein</fullName>
    </submittedName>
</protein>
<organism evidence="3">
    <name type="scientific">Coccidioides posadasii (strain RMSCC 757 / Silveira)</name>
    <name type="common">Valley fever fungus</name>
    <dbReference type="NCBI Taxonomy" id="443226"/>
    <lineage>
        <taxon>Eukaryota</taxon>
        <taxon>Fungi</taxon>
        <taxon>Dikarya</taxon>
        <taxon>Ascomycota</taxon>
        <taxon>Pezizomycotina</taxon>
        <taxon>Eurotiomycetes</taxon>
        <taxon>Eurotiomycetidae</taxon>
        <taxon>Onygenales</taxon>
        <taxon>Onygenaceae</taxon>
        <taxon>Coccidioides</taxon>
    </lineage>
</organism>
<feature type="region of interest" description="Disordered" evidence="1">
    <location>
        <begin position="68"/>
        <end position="108"/>
    </location>
</feature>
<evidence type="ECO:0000313" key="3">
    <source>
        <dbReference type="Proteomes" id="UP000002497"/>
    </source>
</evidence>
<sequence length="108" mass="12049">MDPEGLILELFLKVHPFGVGEVVIRSVRWVRRTMRLDASPAHHITSHPMRKYGQYVLQQCTTPVFRAESSLAHSGDSPKPKGSQEAKGYSSPESRSDRAGIITDPCLF</sequence>
<evidence type="ECO:0000256" key="1">
    <source>
        <dbReference type="SAM" id="MobiDB-lite"/>
    </source>
</evidence>
<reference evidence="3" key="2">
    <citation type="submission" date="2010-03" db="EMBL/GenBank/DDBJ databases">
        <title>The genome sequence of Coccidioides posadasii strain Silveira.</title>
        <authorList>
            <consortium name="The Broad Institute Genome Sequencing Center for Infectious Disease"/>
            <person name="Neafsey D."/>
            <person name="Orbach M."/>
            <person name="Henn M.R."/>
            <person name="Cole G.T."/>
            <person name="Galgiani J."/>
            <person name="Gardner M.J."/>
            <person name="Kirkland T.N."/>
            <person name="Taylor J.W."/>
            <person name="Young S.K."/>
            <person name="Zeng Q."/>
            <person name="Koehrsen M."/>
            <person name="Alvarado L."/>
            <person name="Berlin A."/>
            <person name="Borenstein D."/>
            <person name="Chapman S.B."/>
            <person name="Chen Z."/>
            <person name="Engels R."/>
            <person name="Freedman E."/>
            <person name="Gellesch M."/>
            <person name="Goldberg J."/>
            <person name="Griggs A."/>
            <person name="Gujja S."/>
            <person name="Heilman E."/>
            <person name="Heiman D."/>
            <person name="Howarth C."/>
            <person name="Jen D."/>
            <person name="Larson L."/>
            <person name="Mehta T."/>
            <person name="Neiman D."/>
            <person name="Park D."/>
            <person name="Pearson M."/>
            <person name="Richards J."/>
            <person name="Roberts A."/>
            <person name="Saif S."/>
            <person name="Shea T."/>
            <person name="Shenoy N."/>
            <person name="Sisk P."/>
            <person name="Stolte C."/>
            <person name="Sykes S."/>
            <person name="Walk T."/>
            <person name="White J."/>
            <person name="Yandava C."/>
            <person name="Haas B."/>
            <person name="Nusbaum C."/>
            <person name="Birren B."/>
        </authorList>
    </citation>
    <scope>NUCLEOTIDE SEQUENCE [LARGE SCALE GENOMIC DNA]</scope>
    <source>
        <strain evidence="3">RMSCC 757 / Silveira</strain>
    </source>
</reference>
<dbReference type="AlphaFoldDB" id="E9DHF9"/>
<dbReference type="VEuPathDB" id="FungiDB:CPSG_09258"/>
<accession>E9DHF9</accession>
<dbReference type="EMBL" id="GL636508">
    <property type="protein sequence ID" value="EFW14184.1"/>
    <property type="molecule type" value="Genomic_DNA"/>
</dbReference>
<proteinExistence type="predicted"/>
<name>E9DHF9_COCPS</name>
<keyword evidence="3" id="KW-1185">Reference proteome</keyword>
<evidence type="ECO:0000313" key="2">
    <source>
        <dbReference type="EMBL" id="EFW14184.1"/>
    </source>
</evidence>
<dbReference type="HOGENOM" id="CLU_2196722_0_0_1"/>